<dbReference type="PANTHER" id="PTHR46558:SF4">
    <property type="entry name" value="DNA-BIDING PHAGE PROTEIN"/>
    <property type="match status" value="1"/>
</dbReference>
<dbReference type="InterPro" id="IPR001387">
    <property type="entry name" value="Cro/C1-type_HTH"/>
</dbReference>
<dbReference type="SMART" id="SM00530">
    <property type="entry name" value="HTH_XRE"/>
    <property type="match status" value="1"/>
</dbReference>
<evidence type="ECO:0000259" key="2">
    <source>
        <dbReference type="PROSITE" id="PS50943"/>
    </source>
</evidence>
<keyword evidence="4" id="KW-1185">Reference proteome</keyword>
<dbReference type="GO" id="GO:0003677">
    <property type="term" value="F:DNA binding"/>
    <property type="evidence" value="ECO:0007669"/>
    <property type="project" value="UniProtKB-KW"/>
</dbReference>
<reference evidence="3 4" key="1">
    <citation type="submission" date="2016-10" db="EMBL/GenBank/DDBJ databases">
        <authorList>
            <person name="de Groot N.N."/>
        </authorList>
    </citation>
    <scope>NUCLEOTIDE SEQUENCE [LARGE SCALE GENOMIC DNA]</scope>
    <source>
        <strain evidence="3 4">DSM 13760</strain>
    </source>
</reference>
<dbReference type="Gene3D" id="1.10.260.40">
    <property type="entry name" value="lambda repressor-like DNA-binding domains"/>
    <property type="match status" value="1"/>
</dbReference>
<dbReference type="EMBL" id="FOHA01000010">
    <property type="protein sequence ID" value="SER91171.1"/>
    <property type="molecule type" value="Genomic_DNA"/>
</dbReference>
<accession>A0A1H9T205</accession>
<name>A0A1H9T205_9LACT</name>
<dbReference type="OrthoDB" id="6386941at2"/>
<dbReference type="CDD" id="cd00093">
    <property type="entry name" value="HTH_XRE"/>
    <property type="match status" value="1"/>
</dbReference>
<dbReference type="Proteomes" id="UP000198948">
    <property type="component" value="Unassembled WGS sequence"/>
</dbReference>
<dbReference type="AlphaFoldDB" id="A0A1H9T205"/>
<dbReference type="SUPFAM" id="SSF47413">
    <property type="entry name" value="lambda repressor-like DNA-binding domains"/>
    <property type="match status" value="1"/>
</dbReference>
<proteinExistence type="predicted"/>
<evidence type="ECO:0000313" key="4">
    <source>
        <dbReference type="Proteomes" id="UP000198948"/>
    </source>
</evidence>
<dbReference type="RefSeq" id="WP_092652452.1">
    <property type="nucleotide sequence ID" value="NZ_FOHA01000010.1"/>
</dbReference>
<dbReference type="InterPro" id="IPR010982">
    <property type="entry name" value="Lambda_DNA-bd_dom_sf"/>
</dbReference>
<dbReference type="PANTHER" id="PTHR46558">
    <property type="entry name" value="TRACRIPTIONAL REGULATORY PROTEIN-RELATED-RELATED"/>
    <property type="match status" value="1"/>
</dbReference>
<protein>
    <submittedName>
        <fullName evidence="3">Putative transcriptional regulator</fullName>
    </submittedName>
</protein>
<sequence>MSKNNVHNSIRKLRFLHDEMTQQQLAEKVGVTRQTIVAIEKEKYSPSLEVAFLIARVFRLPLEEVFSYGTNNQESEGEKIEK</sequence>
<evidence type="ECO:0000256" key="1">
    <source>
        <dbReference type="ARBA" id="ARBA00023125"/>
    </source>
</evidence>
<keyword evidence="1" id="KW-0238">DNA-binding</keyword>
<evidence type="ECO:0000313" key="3">
    <source>
        <dbReference type="EMBL" id="SER91171.1"/>
    </source>
</evidence>
<organism evidence="3 4">
    <name type="scientific">Isobaculum melis</name>
    <dbReference type="NCBI Taxonomy" id="142588"/>
    <lineage>
        <taxon>Bacteria</taxon>
        <taxon>Bacillati</taxon>
        <taxon>Bacillota</taxon>
        <taxon>Bacilli</taxon>
        <taxon>Lactobacillales</taxon>
        <taxon>Carnobacteriaceae</taxon>
        <taxon>Isobaculum</taxon>
    </lineage>
</organism>
<gene>
    <name evidence="3" type="ORF">SAMN04488559_11067</name>
</gene>
<dbReference type="STRING" id="142588.SAMN04488559_11067"/>
<dbReference type="Pfam" id="PF01381">
    <property type="entry name" value="HTH_3"/>
    <property type="match status" value="1"/>
</dbReference>
<feature type="domain" description="HTH cro/C1-type" evidence="2">
    <location>
        <begin position="10"/>
        <end position="65"/>
    </location>
</feature>
<dbReference type="PROSITE" id="PS50943">
    <property type="entry name" value="HTH_CROC1"/>
    <property type="match status" value="1"/>
</dbReference>